<evidence type="ECO:0000313" key="3">
    <source>
        <dbReference type="Proteomes" id="UP000190274"/>
    </source>
</evidence>
<dbReference type="OrthoDB" id="3993315at2759"/>
<accession>A0A1G4JAW9</accession>
<feature type="compositionally biased region" description="Basic and acidic residues" evidence="1">
    <location>
        <begin position="49"/>
        <end position="80"/>
    </location>
</feature>
<protein>
    <submittedName>
        <fullName evidence="2">LADA_0E02784g1_1</fullName>
    </submittedName>
</protein>
<keyword evidence="3" id="KW-1185">Reference proteome</keyword>
<feature type="compositionally biased region" description="Basic and acidic residues" evidence="1">
    <location>
        <begin position="237"/>
        <end position="251"/>
    </location>
</feature>
<gene>
    <name evidence="2" type="ORF">LADA_0E02784G</name>
</gene>
<feature type="compositionally biased region" description="Polar residues" evidence="1">
    <location>
        <begin position="253"/>
        <end position="295"/>
    </location>
</feature>
<feature type="compositionally biased region" description="Basic and acidic residues" evidence="1">
    <location>
        <begin position="104"/>
        <end position="129"/>
    </location>
</feature>
<proteinExistence type="predicted"/>
<dbReference type="AlphaFoldDB" id="A0A1G4JAW9"/>
<organism evidence="2 3">
    <name type="scientific">Lachancea dasiensis</name>
    <dbReference type="NCBI Taxonomy" id="1072105"/>
    <lineage>
        <taxon>Eukaryota</taxon>
        <taxon>Fungi</taxon>
        <taxon>Dikarya</taxon>
        <taxon>Ascomycota</taxon>
        <taxon>Saccharomycotina</taxon>
        <taxon>Saccharomycetes</taxon>
        <taxon>Saccharomycetales</taxon>
        <taxon>Saccharomycetaceae</taxon>
        <taxon>Lachancea</taxon>
    </lineage>
</organism>
<evidence type="ECO:0000313" key="2">
    <source>
        <dbReference type="EMBL" id="SCU87232.1"/>
    </source>
</evidence>
<reference evidence="3" key="1">
    <citation type="submission" date="2016-03" db="EMBL/GenBank/DDBJ databases">
        <authorList>
            <person name="Devillers H."/>
        </authorList>
    </citation>
    <scope>NUCLEOTIDE SEQUENCE [LARGE SCALE GENOMIC DNA]</scope>
</reference>
<dbReference type="STRING" id="1266660.A0A1G4JAW9"/>
<evidence type="ECO:0000256" key="1">
    <source>
        <dbReference type="SAM" id="MobiDB-lite"/>
    </source>
</evidence>
<sequence length="397" mass="44785">MDQELLRKRMSQIELEIDEMNHVIDENLQLNEEPHEDLETELNNSLANSDERSSRLHSREEFLANYEGKERVTEEGDRAKHTSAQSDSDAVEPLAHPEVQGLHVDNELKDSHETKSSKIAEKDSRHQPEEELTYDQNCAIDPPGDKEASQADAEELPHVAREPSVDTDNVIQELNNKEVKATAPQTHSELSLATEPATLNDQHKTDRSTVDANKSIVDTAKSTDESASFTGGLPILSDHESNHEWESRFDPHSNLQTPEVDSKTESTATSLPLPKTRNTATPIASGARQTSNPSPFRVVSVTSKQSEKSQAQKLNSRHEYLTLKCSKLQREIQYLSDLRDRGAVAPEDSRKINNALVKLQEYLDRKTKERYEIGVLLSRQLRREIDRGENGQFWVGN</sequence>
<name>A0A1G4JAW9_9SACH</name>
<dbReference type="Proteomes" id="UP000190274">
    <property type="component" value="Chromosome E"/>
</dbReference>
<feature type="region of interest" description="Disordered" evidence="1">
    <location>
        <begin position="27"/>
        <end position="295"/>
    </location>
</feature>
<dbReference type="EMBL" id="LT598455">
    <property type="protein sequence ID" value="SCU87232.1"/>
    <property type="molecule type" value="Genomic_DNA"/>
</dbReference>
<feature type="compositionally biased region" description="Basic and acidic residues" evidence="1">
    <location>
        <begin position="143"/>
        <end position="164"/>
    </location>
</feature>